<evidence type="ECO:0000256" key="1">
    <source>
        <dbReference type="ARBA" id="ARBA00008558"/>
    </source>
</evidence>
<dbReference type="InterPro" id="IPR008928">
    <property type="entry name" value="6-hairpin_glycosidase_sf"/>
</dbReference>
<comment type="caution">
    <text evidence="3">The sequence shown here is derived from an EMBL/GenBank/DDBJ whole genome shotgun (WGS) entry which is preliminary data.</text>
</comment>
<evidence type="ECO:0000313" key="4">
    <source>
        <dbReference type="Proteomes" id="UP000562045"/>
    </source>
</evidence>
<dbReference type="Gene3D" id="1.50.10.10">
    <property type="match status" value="1"/>
</dbReference>
<gene>
    <name evidence="3" type="ORF">BJ993_001431</name>
</gene>
<sequence length="408" mass="44358">MTWSEEPAHTTLLAEEHDRLLDFGASALVHPAGGAAWLDDRGGADLGRGVLTWITCRMVHVHSLAALTGRTGSAELARQLLDGLAGPLRDTGHGGWFHRLDADGRPDLAAGKSCYDHAFVLLATSSAAVAGIDGAEALLATAGDVFLERFWDDDAGRCRDHFSADWTGLDPYRGLNGSMHAVEAMLAVADATGDDAWRRRAARVAGLVVDLAASYDGRLPEHFDSDWTPLLDHNEDRPADPFKPYGATVGHGLEWSRLLLTLEAALPGSDDRLLPTARLLFDRAVGDGWDVDGAPGFVYTTDWSGRPVVRDRMHWVVAEALAAAAALSRHTGEEQYDHWFARWWQYAEDHLVDRDAGSWHHQLDQRNHPAAGVWPGKPDLYHAVQATLLPRLPLAPTITRAIADGALA</sequence>
<accession>A0A7Y9ZJ11</accession>
<dbReference type="InterPro" id="IPR012341">
    <property type="entry name" value="6hp_glycosidase-like_sf"/>
</dbReference>
<dbReference type="GO" id="GO:0016853">
    <property type="term" value="F:isomerase activity"/>
    <property type="evidence" value="ECO:0007669"/>
    <property type="project" value="UniProtKB-KW"/>
</dbReference>
<organism evidence="3 4">
    <name type="scientific">Nocardioides aromaticivorans</name>
    <dbReference type="NCBI Taxonomy" id="200618"/>
    <lineage>
        <taxon>Bacteria</taxon>
        <taxon>Bacillati</taxon>
        <taxon>Actinomycetota</taxon>
        <taxon>Actinomycetes</taxon>
        <taxon>Propionibacteriales</taxon>
        <taxon>Nocardioidaceae</taxon>
        <taxon>Nocardioides</taxon>
    </lineage>
</organism>
<name>A0A7Y9ZJ11_9ACTN</name>
<evidence type="ECO:0000313" key="3">
    <source>
        <dbReference type="EMBL" id="NYI44351.1"/>
    </source>
</evidence>
<dbReference type="GO" id="GO:0005975">
    <property type="term" value="P:carbohydrate metabolic process"/>
    <property type="evidence" value="ECO:0007669"/>
    <property type="project" value="InterPro"/>
</dbReference>
<comment type="similarity">
    <text evidence="1">Belongs to the N-acylglucosamine 2-epimerase family.</text>
</comment>
<dbReference type="PANTHER" id="PTHR15108">
    <property type="entry name" value="N-ACYLGLUCOSAMINE-2-EPIMERASE"/>
    <property type="match status" value="1"/>
</dbReference>
<proteinExistence type="inferred from homology"/>
<protein>
    <submittedName>
        <fullName evidence="3">Mannose/cellobiose epimerase-like protein (N-acyl-D-glucosamine 2-epimerase family)</fullName>
    </submittedName>
</protein>
<evidence type="ECO:0000256" key="2">
    <source>
        <dbReference type="ARBA" id="ARBA00023235"/>
    </source>
</evidence>
<dbReference type="AlphaFoldDB" id="A0A7Y9ZJ11"/>
<dbReference type="EMBL" id="JACBZM010000001">
    <property type="protein sequence ID" value="NYI44351.1"/>
    <property type="molecule type" value="Genomic_DNA"/>
</dbReference>
<dbReference type="Proteomes" id="UP000562045">
    <property type="component" value="Unassembled WGS sequence"/>
</dbReference>
<dbReference type="InterPro" id="IPR010819">
    <property type="entry name" value="AGE/CE"/>
</dbReference>
<reference evidence="3 4" key="1">
    <citation type="submission" date="2020-07" db="EMBL/GenBank/DDBJ databases">
        <title>Sequencing the genomes of 1000 actinobacteria strains.</title>
        <authorList>
            <person name="Klenk H.-P."/>
        </authorList>
    </citation>
    <scope>NUCLEOTIDE SEQUENCE [LARGE SCALE GENOMIC DNA]</scope>
    <source>
        <strain evidence="3 4">DSM 15131</strain>
    </source>
</reference>
<dbReference type="SUPFAM" id="SSF48208">
    <property type="entry name" value="Six-hairpin glycosidases"/>
    <property type="match status" value="1"/>
</dbReference>
<keyword evidence="2" id="KW-0413">Isomerase</keyword>
<dbReference type="RefSeq" id="WP_179648231.1">
    <property type="nucleotide sequence ID" value="NZ_JACBZM010000001.1"/>
</dbReference>
<dbReference type="Pfam" id="PF07221">
    <property type="entry name" value="GlcNAc_2-epim"/>
    <property type="match status" value="1"/>
</dbReference>